<evidence type="ECO:0000259" key="3">
    <source>
        <dbReference type="PROSITE" id="PS50119"/>
    </source>
</evidence>
<organism evidence="4 5">
    <name type="scientific">Mytilus edulis</name>
    <name type="common">Blue mussel</name>
    <dbReference type="NCBI Taxonomy" id="6550"/>
    <lineage>
        <taxon>Eukaryota</taxon>
        <taxon>Metazoa</taxon>
        <taxon>Spiralia</taxon>
        <taxon>Lophotrochozoa</taxon>
        <taxon>Mollusca</taxon>
        <taxon>Bivalvia</taxon>
        <taxon>Autobranchia</taxon>
        <taxon>Pteriomorphia</taxon>
        <taxon>Mytilida</taxon>
        <taxon>Mytiloidea</taxon>
        <taxon>Mytilidae</taxon>
        <taxon>Mytilinae</taxon>
        <taxon>Mytilus</taxon>
    </lineage>
</organism>
<dbReference type="Gene3D" id="3.30.160.60">
    <property type="entry name" value="Classic Zinc Finger"/>
    <property type="match status" value="1"/>
</dbReference>
<gene>
    <name evidence="4" type="ORF">MEDL_43495</name>
</gene>
<keyword evidence="1" id="KW-0862">Zinc</keyword>
<dbReference type="GO" id="GO:0008270">
    <property type="term" value="F:zinc ion binding"/>
    <property type="evidence" value="ECO:0007669"/>
    <property type="project" value="UniProtKB-KW"/>
</dbReference>
<dbReference type="PANTHER" id="PTHR25462">
    <property type="entry name" value="BONUS, ISOFORM C-RELATED"/>
    <property type="match status" value="1"/>
</dbReference>
<dbReference type="PANTHER" id="PTHR25462:SF296">
    <property type="entry name" value="MEIOTIC P26, ISOFORM F"/>
    <property type="match status" value="1"/>
</dbReference>
<dbReference type="SUPFAM" id="SSF57845">
    <property type="entry name" value="B-box zinc-binding domain"/>
    <property type="match status" value="1"/>
</dbReference>
<dbReference type="CDD" id="cd19757">
    <property type="entry name" value="Bbox1"/>
    <property type="match status" value="1"/>
</dbReference>
<dbReference type="EMBL" id="CAJPWZ010002090">
    <property type="protein sequence ID" value="CAG2230669.1"/>
    <property type="molecule type" value="Genomic_DNA"/>
</dbReference>
<evidence type="ECO:0000313" key="4">
    <source>
        <dbReference type="EMBL" id="CAG2230669.1"/>
    </source>
</evidence>
<feature type="domain" description="B box-type" evidence="3">
    <location>
        <begin position="4"/>
        <end position="54"/>
    </location>
</feature>
<accession>A0A8S3TGJ3</accession>
<reference evidence="4" key="1">
    <citation type="submission" date="2021-03" db="EMBL/GenBank/DDBJ databases">
        <authorList>
            <person name="Bekaert M."/>
        </authorList>
    </citation>
    <scope>NUCLEOTIDE SEQUENCE</scope>
</reference>
<name>A0A8S3TGJ3_MYTED</name>
<keyword evidence="1" id="KW-0863">Zinc-finger</keyword>
<keyword evidence="5" id="KW-1185">Reference proteome</keyword>
<dbReference type="Proteomes" id="UP000683360">
    <property type="component" value="Unassembled WGS sequence"/>
</dbReference>
<comment type="caution">
    <text evidence="4">The sequence shown here is derived from an EMBL/GenBank/DDBJ whole genome shotgun (WGS) entry which is preliminary data.</text>
</comment>
<dbReference type="AlphaFoldDB" id="A0A8S3TGJ3"/>
<dbReference type="InterPro" id="IPR047153">
    <property type="entry name" value="TRIM45/56/19-like"/>
</dbReference>
<dbReference type="InterPro" id="IPR000315">
    <property type="entry name" value="Znf_B-box"/>
</dbReference>
<dbReference type="PROSITE" id="PS50119">
    <property type="entry name" value="ZF_BBOX"/>
    <property type="match status" value="2"/>
</dbReference>
<evidence type="ECO:0000256" key="1">
    <source>
        <dbReference type="PROSITE-ProRule" id="PRU00024"/>
    </source>
</evidence>
<proteinExistence type="predicted"/>
<protein>
    <recommendedName>
        <fullName evidence="3">B box-type domain-containing protein</fullName>
    </recommendedName>
</protein>
<keyword evidence="1" id="KW-0479">Metal-binding</keyword>
<dbReference type="Pfam" id="PF00643">
    <property type="entry name" value="zf-B_box"/>
    <property type="match status" value="1"/>
</dbReference>
<feature type="domain" description="B box-type" evidence="3">
    <location>
        <begin position="64"/>
        <end position="97"/>
    </location>
</feature>
<keyword evidence="2" id="KW-0175">Coiled coil</keyword>
<feature type="coiled-coil region" evidence="2">
    <location>
        <begin position="132"/>
        <end position="159"/>
    </location>
</feature>
<evidence type="ECO:0000313" key="5">
    <source>
        <dbReference type="Proteomes" id="UP000683360"/>
    </source>
</evidence>
<dbReference type="OrthoDB" id="6100019at2759"/>
<evidence type="ECO:0000256" key="2">
    <source>
        <dbReference type="SAM" id="Coils"/>
    </source>
</evidence>
<sequence length="319" mass="36078">MASGNHISCGPCMFDDVTKDAGRWCTNCEEGLCEDCENVHRKGKTTRNHKVITIEDYRKIEHVSISQVCEHHGENLEWFCKSHDEVLCVACVPSKHKACSDVVSMNESSANSRQSAALYNLEETIEGTLQSVKLCIKNRESATKEIEKQELEVKTMVLETRKKINGQLDKLQEKLLHELSDKGKHIRDIPVSGPPFDIDVIDLDRIVATYKEASFIEIMNTNTFNVEKKISFIRAAREYLTRTGNFIIHGQSSILTMDLSGKQLGTLNVASKGINFIKTSRGRYFTQITSRTKYTVVSRMGKNYGNTKLTALTLTFLRF</sequence>